<comment type="caution">
    <text evidence="1">The sequence shown here is derived from an EMBL/GenBank/DDBJ whole genome shotgun (WGS) entry which is preliminary data.</text>
</comment>
<dbReference type="AlphaFoldDB" id="A0AA86NHG8"/>
<evidence type="ECO:0000313" key="3">
    <source>
        <dbReference type="Proteomes" id="UP001642409"/>
    </source>
</evidence>
<proteinExistence type="predicted"/>
<protein>
    <submittedName>
        <fullName evidence="1">Uncharacterized protein</fullName>
    </submittedName>
</protein>
<name>A0AA86NHG8_9EUKA</name>
<dbReference type="EMBL" id="CATOUU010000171">
    <property type="protein sequence ID" value="CAI9919124.1"/>
    <property type="molecule type" value="Genomic_DNA"/>
</dbReference>
<reference evidence="2 3" key="2">
    <citation type="submission" date="2024-07" db="EMBL/GenBank/DDBJ databases">
        <authorList>
            <person name="Akdeniz Z."/>
        </authorList>
    </citation>
    <scope>NUCLEOTIDE SEQUENCE [LARGE SCALE GENOMIC DNA]</scope>
</reference>
<reference evidence="1" key="1">
    <citation type="submission" date="2023-06" db="EMBL/GenBank/DDBJ databases">
        <authorList>
            <person name="Kurt Z."/>
        </authorList>
    </citation>
    <scope>NUCLEOTIDE SEQUENCE</scope>
</reference>
<dbReference type="EMBL" id="CAXDID020000008">
    <property type="protein sequence ID" value="CAL5977506.1"/>
    <property type="molecule type" value="Genomic_DNA"/>
</dbReference>
<gene>
    <name evidence="2" type="ORF">HINF_LOCUS4333</name>
    <name evidence="1" type="ORF">HINF_LOCUS6769</name>
</gene>
<dbReference type="Proteomes" id="UP001642409">
    <property type="component" value="Unassembled WGS sequence"/>
</dbReference>
<accession>A0AA86NHG8</accession>
<keyword evidence="3" id="KW-1185">Reference proteome</keyword>
<organism evidence="1">
    <name type="scientific">Hexamita inflata</name>
    <dbReference type="NCBI Taxonomy" id="28002"/>
    <lineage>
        <taxon>Eukaryota</taxon>
        <taxon>Metamonada</taxon>
        <taxon>Diplomonadida</taxon>
        <taxon>Hexamitidae</taxon>
        <taxon>Hexamitinae</taxon>
        <taxon>Hexamita</taxon>
    </lineage>
</organism>
<sequence length="622" mass="73456">MIEDLQYLLGIETSRYAVGDTINLRYGDLLASLVKIDEALFLFIQEKYYYTINQALKVLSVEPYNFQKPLKCLQHNNTQLILTSNSILEVKDKKLIEKLTVHEATDFYSNCNLFIQSTNKQFKVNNDKLYQLNNDKLKLVKWNTNSKYYQFCDKFYVFENNDLFKIDKNGSFTKIQQKNKVQGLSQCGSILLIFNQLHRMLLFDMLKEEISTKYFGFYRNDDSINSEISNHLELGRNGLKLKEEILVEHFGSDYSEEVEHYFNNYQQRQTETLNNQPKKLEKCQLMHVFKPLPQVDLYIVIEDNSLFVVDKELNILKQTPINCEIYSGYICKSKGQKSIYEGYKHQIIPCCGKLYIRIEDNLYVLHDSQLQLVFNIRNLNEYEPYSQNNCIFCENNELCVQQANNIYAYRNNQLELLREAQSMYFQCQSKLYSYYEMSNDITRVYDVTKQQPLYYINDVSCILYLQGGILIVKLYNGTLVIADIINARTKDFDCETDFPDIQNNIVLGSTGIQFNNKIIEDYFGEKFEINHKRLYEELIQQQMQFPCYLEEIYKIVPLYLIAEQYSIQQDKKLDGKQDSLRQLHCKLENSLQKISEKINALINIHDRIAQSWKLIAEDQINQ</sequence>
<evidence type="ECO:0000313" key="2">
    <source>
        <dbReference type="EMBL" id="CAL5977506.1"/>
    </source>
</evidence>
<evidence type="ECO:0000313" key="1">
    <source>
        <dbReference type="EMBL" id="CAI9919124.1"/>
    </source>
</evidence>